<evidence type="ECO:0000313" key="2">
    <source>
        <dbReference type="Proteomes" id="UP001431963"/>
    </source>
</evidence>
<dbReference type="RefSeq" id="WP_335425278.1">
    <property type="nucleotide sequence ID" value="NZ_JBALHR010000019.1"/>
</dbReference>
<dbReference type="Proteomes" id="UP001431963">
    <property type="component" value="Unassembled WGS sequence"/>
</dbReference>
<protein>
    <recommendedName>
        <fullName evidence="3">Antifreeze protein</fullName>
    </recommendedName>
</protein>
<dbReference type="EMBL" id="JBALHR010000019">
    <property type="protein sequence ID" value="MEH7830243.1"/>
    <property type="molecule type" value="Genomic_DNA"/>
</dbReference>
<accession>A0ABU8C152</accession>
<name>A0ABU8C152_9RHOB</name>
<organism evidence="1 2">
    <name type="scientific">Gemmobacter denitrificans</name>
    <dbReference type="NCBI Taxonomy" id="3123040"/>
    <lineage>
        <taxon>Bacteria</taxon>
        <taxon>Pseudomonadati</taxon>
        <taxon>Pseudomonadota</taxon>
        <taxon>Alphaproteobacteria</taxon>
        <taxon>Rhodobacterales</taxon>
        <taxon>Paracoccaceae</taxon>
        <taxon>Gemmobacter</taxon>
    </lineage>
</organism>
<gene>
    <name evidence="1" type="ORF">V6590_19005</name>
</gene>
<sequence length="100" mass="10754">MIVTPAQALRLSLEAGQMVSEAQIVIAMRLWGMAGLWNTRPDETVRMVQEKVEAMAQSSIDAGHAMMTGKGVAGIAMAAMKPVRQKTSANVRRLTKAGSR</sequence>
<keyword evidence="2" id="KW-1185">Reference proteome</keyword>
<reference evidence="1" key="1">
    <citation type="submission" date="2024-02" db="EMBL/GenBank/DDBJ databases">
        <title>Genome sequences of strain Gemmobacter sp. JM10B15.</title>
        <authorList>
            <person name="Zhang M."/>
        </authorList>
    </citation>
    <scope>NUCLEOTIDE SEQUENCE</scope>
    <source>
        <strain evidence="1">JM10B15</strain>
    </source>
</reference>
<evidence type="ECO:0000313" key="1">
    <source>
        <dbReference type="EMBL" id="MEH7830243.1"/>
    </source>
</evidence>
<proteinExistence type="predicted"/>
<comment type="caution">
    <text evidence="1">The sequence shown here is derived from an EMBL/GenBank/DDBJ whole genome shotgun (WGS) entry which is preliminary data.</text>
</comment>
<evidence type="ECO:0008006" key="3">
    <source>
        <dbReference type="Google" id="ProtNLM"/>
    </source>
</evidence>